<evidence type="ECO:0000313" key="2">
    <source>
        <dbReference type="EMBL" id="RLJ67968.1"/>
    </source>
</evidence>
<keyword evidence="1" id="KW-0812">Transmembrane</keyword>
<comment type="caution">
    <text evidence="2">The sequence shown here is derived from an EMBL/GenBank/DDBJ whole genome shotgun (WGS) entry which is preliminary data.</text>
</comment>
<accession>A0A497XNK9</accession>
<dbReference type="AlphaFoldDB" id="A0A497XNK9"/>
<dbReference type="RefSeq" id="WP_275540512.1">
    <property type="nucleotide sequence ID" value="NZ_BHVV01000001.1"/>
</dbReference>
<evidence type="ECO:0000256" key="1">
    <source>
        <dbReference type="SAM" id="Phobius"/>
    </source>
</evidence>
<evidence type="ECO:0000313" key="3">
    <source>
        <dbReference type="Proteomes" id="UP000268908"/>
    </source>
</evidence>
<protein>
    <submittedName>
        <fullName evidence="2">Uncharacterized protein</fullName>
    </submittedName>
</protein>
<keyword evidence="1" id="KW-0472">Membrane</keyword>
<proteinExistence type="predicted"/>
<name>A0A497XNK9_9PROT</name>
<feature type="transmembrane region" description="Helical" evidence="1">
    <location>
        <begin position="20"/>
        <end position="38"/>
    </location>
</feature>
<reference evidence="2 3" key="1">
    <citation type="submission" date="2018-10" db="EMBL/GenBank/DDBJ databases">
        <title>Genomic Encyclopedia of Type Strains, Phase IV (KMG-IV): sequencing the most valuable type-strain genomes for metagenomic binning, comparative biology and taxonomic classification.</title>
        <authorList>
            <person name="Goeker M."/>
        </authorList>
    </citation>
    <scope>NUCLEOTIDE SEQUENCE [LARGE SCALE GENOMIC DNA]</scope>
    <source>
        <strain evidence="2 3">DSM 26916</strain>
    </source>
</reference>
<keyword evidence="3" id="KW-1185">Reference proteome</keyword>
<keyword evidence="1" id="KW-1133">Transmembrane helix</keyword>
<dbReference type="Proteomes" id="UP000268908">
    <property type="component" value="Unassembled WGS sequence"/>
</dbReference>
<organism evidence="2 3">
    <name type="scientific">Sulfurisoma sediminicola</name>
    <dbReference type="NCBI Taxonomy" id="1381557"/>
    <lineage>
        <taxon>Bacteria</taxon>
        <taxon>Pseudomonadati</taxon>
        <taxon>Pseudomonadota</taxon>
        <taxon>Betaproteobacteria</taxon>
        <taxon>Nitrosomonadales</taxon>
        <taxon>Sterolibacteriaceae</taxon>
        <taxon>Sulfurisoma</taxon>
    </lineage>
</organism>
<gene>
    <name evidence="2" type="ORF">DFR35_0522</name>
</gene>
<dbReference type="EMBL" id="RCCI01000004">
    <property type="protein sequence ID" value="RLJ67968.1"/>
    <property type="molecule type" value="Genomic_DNA"/>
</dbReference>
<sequence>MNANFTEAELAQRRTASRRMAWLIGAVVLAIYIIGFFFKRG</sequence>